<proteinExistence type="predicted"/>
<dbReference type="AlphaFoldDB" id="A0A0V1LUS5"/>
<name>A0A0V1LUS5_9BILA</name>
<dbReference type="OrthoDB" id="5932382at2759"/>
<sequence length="170" mass="19765">MEAQEGEGGEEVQDWEAMEGKCICRGYWNIVSVNQVDLFVGLTREFEDWQKIIRRLVVRKQAQKAKITNDIKIYLEFRHESQSNELKVYENLQSSILLEFTLSQHCNTSRQESWTDFESGKAKASILLRTANERRMLLRHPATRNCSAFEAAVLSFHSVIRCKESSNGRY</sequence>
<accession>A0A0V1LUS5</accession>
<evidence type="ECO:0000313" key="1">
    <source>
        <dbReference type="EMBL" id="KRZ63253.1"/>
    </source>
</evidence>
<reference evidence="1 2" key="1">
    <citation type="submission" date="2015-05" db="EMBL/GenBank/DDBJ databases">
        <title>Evolution of Trichinella species and genotypes.</title>
        <authorList>
            <person name="Korhonen P.K."/>
            <person name="Edoardo P."/>
            <person name="Giuseppe L.R."/>
            <person name="Gasser R.B."/>
        </authorList>
    </citation>
    <scope>NUCLEOTIDE SEQUENCE [LARGE SCALE GENOMIC DNA]</scope>
    <source>
        <strain evidence="1">ISS10</strain>
    </source>
</reference>
<dbReference type="Proteomes" id="UP000054721">
    <property type="component" value="Unassembled WGS sequence"/>
</dbReference>
<dbReference type="EMBL" id="JYDW01000002">
    <property type="protein sequence ID" value="KRZ63253.1"/>
    <property type="molecule type" value="Genomic_DNA"/>
</dbReference>
<organism evidence="1 2">
    <name type="scientific">Trichinella nativa</name>
    <dbReference type="NCBI Taxonomy" id="6335"/>
    <lineage>
        <taxon>Eukaryota</taxon>
        <taxon>Metazoa</taxon>
        <taxon>Ecdysozoa</taxon>
        <taxon>Nematoda</taxon>
        <taxon>Enoplea</taxon>
        <taxon>Dorylaimia</taxon>
        <taxon>Trichinellida</taxon>
        <taxon>Trichinellidae</taxon>
        <taxon>Trichinella</taxon>
    </lineage>
</organism>
<keyword evidence="2" id="KW-1185">Reference proteome</keyword>
<comment type="caution">
    <text evidence="1">The sequence shown here is derived from an EMBL/GenBank/DDBJ whole genome shotgun (WGS) entry which is preliminary data.</text>
</comment>
<gene>
    <name evidence="1" type="ORF">T02_6927</name>
</gene>
<evidence type="ECO:0000313" key="2">
    <source>
        <dbReference type="Proteomes" id="UP000054721"/>
    </source>
</evidence>
<protein>
    <submittedName>
        <fullName evidence="1">Uncharacterized protein</fullName>
    </submittedName>
</protein>